<accession>A0ABD0KGZ1</accession>
<dbReference type="AlphaFoldDB" id="A0ABD0KGZ1"/>
<keyword evidence="2" id="KW-1185">Reference proteome</keyword>
<reference evidence="1 2" key="1">
    <citation type="journal article" date="2023" name="Sci. Data">
        <title>Genome assembly of the Korean intertidal mud-creeper Batillaria attramentaria.</title>
        <authorList>
            <person name="Patra A.K."/>
            <person name="Ho P.T."/>
            <person name="Jun S."/>
            <person name="Lee S.J."/>
            <person name="Kim Y."/>
            <person name="Won Y.J."/>
        </authorList>
    </citation>
    <scope>NUCLEOTIDE SEQUENCE [LARGE SCALE GENOMIC DNA]</scope>
    <source>
        <strain evidence="1">Wonlab-2016</strain>
    </source>
</reference>
<evidence type="ECO:0000313" key="2">
    <source>
        <dbReference type="Proteomes" id="UP001519460"/>
    </source>
</evidence>
<sequence length="162" mass="17853">MQAEYIILVSSPFFFCSCCKTAEKKVTTSTVHYYNYRSNDTTLPTILSASLRNKDSTILNELCHATLKQKTKVCRSKDVHMTETEKTAMATPTQTSTIGIVKLLGSHVTSMHVGDDAWSVRQTGMVMVKLAKRQAGSRGRGPDRVGNGFLMDTVYKGGCSMD</sequence>
<comment type="caution">
    <text evidence="1">The sequence shown here is derived from an EMBL/GenBank/DDBJ whole genome shotgun (WGS) entry which is preliminary data.</text>
</comment>
<evidence type="ECO:0000313" key="1">
    <source>
        <dbReference type="EMBL" id="KAK7486399.1"/>
    </source>
</evidence>
<proteinExistence type="predicted"/>
<protein>
    <submittedName>
        <fullName evidence="1">Uncharacterized protein</fullName>
    </submittedName>
</protein>
<gene>
    <name evidence="1" type="ORF">BaRGS_00022323</name>
</gene>
<name>A0ABD0KGZ1_9CAEN</name>
<dbReference type="EMBL" id="JACVVK020000179">
    <property type="protein sequence ID" value="KAK7486399.1"/>
    <property type="molecule type" value="Genomic_DNA"/>
</dbReference>
<dbReference type="Proteomes" id="UP001519460">
    <property type="component" value="Unassembled WGS sequence"/>
</dbReference>
<organism evidence="1 2">
    <name type="scientific">Batillaria attramentaria</name>
    <dbReference type="NCBI Taxonomy" id="370345"/>
    <lineage>
        <taxon>Eukaryota</taxon>
        <taxon>Metazoa</taxon>
        <taxon>Spiralia</taxon>
        <taxon>Lophotrochozoa</taxon>
        <taxon>Mollusca</taxon>
        <taxon>Gastropoda</taxon>
        <taxon>Caenogastropoda</taxon>
        <taxon>Sorbeoconcha</taxon>
        <taxon>Cerithioidea</taxon>
        <taxon>Batillariidae</taxon>
        <taxon>Batillaria</taxon>
    </lineage>
</organism>